<dbReference type="InterPro" id="IPR018097">
    <property type="entry name" value="EGF_Ca-bd_CS"/>
</dbReference>
<dbReference type="InterPro" id="IPR001881">
    <property type="entry name" value="EGF-like_Ca-bd_dom"/>
</dbReference>
<dbReference type="PROSITE" id="PS00138">
    <property type="entry name" value="SUBTILASE_SER"/>
    <property type="match status" value="1"/>
</dbReference>
<evidence type="ECO:0000313" key="18">
    <source>
        <dbReference type="EMBL" id="CAC5408642.1"/>
    </source>
</evidence>
<evidence type="ECO:0000256" key="2">
    <source>
        <dbReference type="ARBA" id="ARBA00022536"/>
    </source>
</evidence>
<dbReference type="InterPro" id="IPR000152">
    <property type="entry name" value="EGF-type_Asp/Asn_hydroxyl_site"/>
</dbReference>
<feature type="transmembrane region" description="Helical" evidence="15">
    <location>
        <begin position="182"/>
        <end position="202"/>
    </location>
</feature>
<dbReference type="Pfam" id="PF01483">
    <property type="entry name" value="P_proprotein"/>
    <property type="match status" value="2"/>
</dbReference>
<feature type="domain" description="P/Homo B" evidence="17">
    <location>
        <begin position="632"/>
        <end position="766"/>
    </location>
</feature>
<dbReference type="PANTHER" id="PTHR42884">
    <property type="entry name" value="PROPROTEIN CONVERTASE SUBTILISIN/KEXIN-RELATED"/>
    <property type="match status" value="1"/>
</dbReference>
<dbReference type="PRINTS" id="PR00723">
    <property type="entry name" value="SUBTILISIN"/>
</dbReference>
<feature type="region of interest" description="Disordered" evidence="14">
    <location>
        <begin position="867"/>
        <end position="1000"/>
    </location>
</feature>
<dbReference type="PROSITE" id="PS51829">
    <property type="entry name" value="P_HOMO_B"/>
    <property type="match status" value="2"/>
</dbReference>
<feature type="transmembrane region" description="Helical" evidence="15">
    <location>
        <begin position="836"/>
        <end position="860"/>
    </location>
</feature>
<keyword evidence="6" id="KW-0677">Repeat</keyword>
<proteinExistence type="inferred from homology"/>
<evidence type="ECO:0000256" key="8">
    <source>
        <dbReference type="ARBA" id="ARBA00022825"/>
    </source>
</evidence>
<dbReference type="EC" id="3.4.21.75" evidence="18"/>
<name>A0A6J8DM33_MYTCO</name>
<keyword evidence="5" id="KW-0732">Signal</keyword>
<dbReference type="CDD" id="cd00054">
    <property type="entry name" value="EGF_CA"/>
    <property type="match status" value="1"/>
</dbReference>
<keyword evidence="9" id="KW-0106">Calcium</keyword>
<keyword evidence="3 13" id="KW-0645">Protease</keyword>
<keyword evidence="2 12" id="KW-0245">EGF-like domain</keyword>
<dbReference type="GO" id="GO:0004252">
    <property type="term" value="F:serine-type endopeptidase activity"/>
    <property type="evidence" value="ECO:0007669"/>
    <property type="project" value="UniProtKB-EC"/>
</dbReference>
<dbReference type="GO" id="GO:0000139">
    <property type="term" value="C:Golgi membrane"/>
    <property type="evidence" value="ECO:0007669"/>
    <property type="project" value="TreeGrafter"/>
</dbReference>
<dbReference type="GO" id="GO:0016485">
    <property type="term" value="P:protein processing"/>
    <property type="evidence" value="ECO:0007669"/>
    <property type="project" value="TreeGrafter"/>
</dbReference>
<dbReference type="PROSITE" id="PS01186">
    <property type="entry name" value="EGF_2"/>
    <property type="match status" value="1"/>
</dbReference>
<dbReference type="Pfam" id="PF00082">
    <property type="entry name" value="Peptidase_S8"/>
    <property type="match status" value="1"/>
</dbReference>
<dbReference type="PROSITE" id="PS00136">
    <property type="entry name" value="SUBTILASE_ASP"/>
    <property type="match status" value="1"/>
</dbReference>
<dbReference type="SUPFAM" id="SSF52743">
    <property type="entry name" value="Subtilisin-like"/>
    <property type="match status" value="1"/>
</dbReference>
<evidence type="ECO:0000256" key="5">
    <source>
        <dbReference type="ARBA" id="ARBA00022729"/>
    </source>
</evidence>
<keyword evidence="8 13" id="KW-0720">Serine protease</keyword>
<feature type="disulfide bond" evidence="12">
    <location>
        <begin position="159"/>
        <end position="168"/>
    </location>
</feature>
<sequence length="1000" mass="110577">MSFSTVFYRSTSGSSYTTDSKSISISDCSAISYLEHVTIDISFSYTRYRGVTEFYLVSPSGTESHLMHYRIDDANAFYTAGSLSWTFMSVHFWRESPIGQWTLKFKSYGGYSTVTVGSWSITFYGTSTDPLPNIDQCISTPCQNNGTCANNVYSYSCQCPDGYSGTNCQTISTDDDGISTTIVAVLAVGGLIALIIIVCIVVKCYSAGSKVGAANTCLIVYKLGDCALQEDGELTGQIIVNSTKPDGFIERFTKNHTGYIFQRRIGIRFYFIFKIDQLKNSRGLQSEYVDIRNIKSDPEIEYIQQERRYHRILKTTDTEWTNLWHLNEDVYPSMQVGEAWSARYNGSGITVAILDDGLQTDHTDLDANVDIFNDYDYQMIDREKLFKIGWTTTDSNASKWKKIKKQALKLLRVRLIGNNGITDSQEAQALSHCIDKVDIYSNSWGPTDGYGFWDPGVLTKSAIEEGVTNGRNGKGVIYTWAAGNGGPQDNCNADGYVNSIYTIGITSVQQGQNAWYSEVCAAALAATYGGSEEDRYLITTSIFSECSDDNVQGTSFSTPIATGIIALALQANPDLTWRDIQHLIVFTSSRNGFNDTIGDWATNGANKEFSLVLGFGLMNAIAMVTQAQSWTTVPAQQIYTTITRNPSLKTSGEALSTDKIEVTTDCPIRFLEHVTIDITFSYSSYRGVTEIFLLSPSATYSNLLHVRINDANKFVSAGSLSWTFMSVHYWWENPIGSWNLYFGSAGGHSVVTLDSWSLTFYGTTTQPVNVTLSDTQNIDKPTSGSDSTAVQYSTKTLNGVFSTFSTIQDNTNHKTSGTETAPLKDNTESYDESKNIVWIIIGVVCLIAVGGIIPAVLICIKKYSPPKKVGQTPKSVSPNKQRKSNNIPPIRTTNENKSNNIRPVSNSKEIYSNKLQPNSNIKEGRSYNLSPSSIKKEKNSEHFPPNSNKNDRTSNHLPPITNEKVSKKFQPVKDLGQPTTSTSLPVTKNRDKLPPIGKFP</sequence>
<keyword evidence="4" id="KW-0165">Cleavage on pair of basic residues</keyword>
<evidence type="ECO:0000256" key="11">
    <source>
        <dbReference type="ARBA" id="ARBA00023180"/>
    </source>
</evidence>
<comment type="similarity">
    <text evidence="1">Belongs to the peptidase S8 family. Furin subfamily.</text>
</comment>
<evidence type="ECO:0000256" key="3">
    <source>
        <dbReference type="ARBA" id="ARBA00022670"/>
    </source>
</evidence>
<dbReference type="OrthoDB" id="300641at2759"/>
<evidence type="ECO:0000256" key="7">
    <source>
        <dbReference type="ARBA" id="ARBA00022801"/>
    </source>
</evidence>
<dbReference type="Gene3D" id="2.10.25.10">
    <property type="entry name" value="Laminin"/>
    <property type="match status" value="1"/>
</dbReference>
<dbReference type="InterPro" id="IPR002884">
    <property type="entry name" value="P_dom"/>
</dbReference>
<evidence type="ECO:0000256" key="4">
    <source>
        <dbReference type="ARBA" id="ARBA00022685"/>
    </source>
</evidence>
<dbReference type="PROSITE" id="PS01187">
    <property type="entry name" value="EGF_CA"/>
    <property type="match status" value="1"/>
</dbReference>
<comment type="caution">
    <text evidence="12">Lacks conserved residue(s) required for the propagation of feature annotation.</text>
</comment>
<keyword evidence="15" id="KW-0472">Membrane</keyword>
<protein>
    <submittedName>
        <fullName evidence="18">FURIN</fullName>
        <ecNumber evidence="18">3.4.21.75</ecNumber>
    </submittedName>
</protein>
<dbReference type="EMBL" id="CACVKT020007582">
    <property type="protein sequence ID" value="CAC5408642.1"/>
    <property type="molecule type" value="Genomic_DNA"/>
</dbReference>
<dbReference type="CDD" id="cd04059">
    <property type="entry name" value="Peptidases_S8_Protein_convertases_Kexins_Furin-like"/>
    <property type="match status" value="1"/>
</dbReference>
<evidence type="ECO:0000256" key="6">
    <source>
        <dbReference type="ARBA" id="ARBA00022737"/>
    </source>
</evidence>
<dbReference type="GO" id="GO:0005509">
    <property type="term" value="F:calcium ion binding"/>
    <property type="evidence" value="ECO:0007669"/>
    <property type="project" value="InterPro"/>
</dbReference>
<dbReference type="PROSITE" id="PS51892">
    <property type="entry name" value="SUBTILASE"/>
    <property type="match status" value="1"/>
</dbReference>
<dbReference type="InterPro" id="IPR023828">
    <property type="entry name" value="Peptidase_S8_Ser-AS"/>
</dbReference>
<dbReference type="Gene3D" id="3.40.50.200">
    <property type="entry name" value="Peptidase S8/S53 domain"/>
    <property type="match status" value="1"/>
</dbReference>
<keyword evidence="19" id="KW-1185">Reference proteome</keyword>
<dbReference type="SMART" id="SM00179">
    <property type="entry name" value="EGF_CA"/>
    <property type="match status" value="1"/>
</dbReference>
<evidence type="ECO:0000256" key="1">
    <source>
        <dbReference type="ARBA" id="ARBA00005325"/>
    </source>
</evidence>
<dbReference type="Gene3D" id="2.60.120.260">
    <property type="entry name" value="Galactose-binding domain-like"/>
    <property type="match status" value="2"/>
</dbReference>
<keyword evidence="7 13" id="KW-0378">Hydrolase</keyword>
<dbReference type="Proteomes" id="UP000507470">
    <property type="component" value="Unassembled WGS sequence"/>
</dbReference>
<evidence type="ECO:0000256" key="12">
    <source>
        <dbReference type="PROSITE-ProRule" id="PRU00076"/>
    </source>
</evidence>
<reference evidence="18 19" key="1">
    <citation type="submission" date="2020-06" db="EMBL/GenBank/DDBJ databases">
        <authorList>
            <person name="Li R."/>
            <person name="Bekaert M."/>
        </authorList>
    </citation>
    <scope>NUCLEOTIDE SEQUENCE [LARGE SCALE GENOMIC DNA]</scope>
    <source>
        <strain evidence="19">wild</strain>
    </source>
</reference>
<accession>A0A6J8DM33</accession>
<dbReference type="PROSITE" id="PS00010">
    <property type="entry name" value="ASX_HYDROXYL"/>
    <property type="match status" value="1"/>
</dbReference>
<feature type="compositionally biased region" description="Polar residues" evidence="14">
    <location>
        <begin position="977"/>
        <end position="986"/>
    </location>
</feature>
<evidence type="ECO:0000256" key="9">
    <source>
        <dbReference type="ARBA" id="ARBA00022837"/>
    </source>
</evidence>
<evidence type="ECO:0000313" key="19">
    <source>
        <dbReference type="Proteomes" id="UP000507470"/>
    </source>
</evidence>
<dbReference type="SMART" id="SM00181">
    <property type="entry name" value="EGF"/>
    <property type="match status" value="1"/>
</dbReference>
<dbReference type="PROSITE" id="PS50026">
    <property type="entry name" value="EGF_3"/>
    <property type="match status" value="1"/>
</dbReference>
<dbReference type="PANTHER" id="PTHR42884:SF14">
    <property type="entry name" value="NEUROENDOCRINE CONVERTASE 1"/>
    <property type="match status" value="1"/>
</dbReference>
<evidence type="ECO:0000259" key="16">
    <source>
        <dbReference type="PROSITE" id="PS50026"/>
    </source>
</evidence>
<keyword evidence="10 12" id="KW-1015">Disulfide bond</keyword>
<keyword evidence="15" id="KW-0812">Transmembrane</keyword>
<organism evidence="18 19">
    <name type="scientific">Mytilus coruscus</name>
    <name type="common">Sea mussel</name>
    <dbReference type="NCBI Taxonomy" id="42192"/>
    <lineage>
        <taxon>Eukaryota</taxon>
        <taxon>Metazoa</taxon>
        <taxon>Spiralia</taxon>
        <taxon>Lophotrochozoa</taxon>
        <taxon>Mollusca</taxon>
        <taxon>Bivalvia</taxon>
        <taxon>Autobranchia</taxon>
        <taxon>Pteriomorphia</taxon>
        <taxon>Mytilida</taxon>
        <taxon>Mytiloidea</taxon>
        <taxon>Mytilidae</taxon>
        <taxon>Mytilinae</taxon>
        <taxon>Mytilus</taxon>
    </lineage>
</organism>
<feature type="compositionally biased region" description="Polar residues" evidence="14">
    <location>
        <begin position="872"/>
        <end position="933"/>
    </location>
</feature>
<keyword evidence="15" id="KW-1133">Transmembrane helix</keyword>
<dbReference type="PROSITE" id="PS00022">
    <property type="entry name" value="EGF_1"/>
    <property type="match status" value="1"/>
</dbReference>
<dbReference type="InterPro" id="IPR000742">
    <property type="entry name" value="EGF"/>
</dbReference>
<evidence type="ECO:0000256" key="15">
    <source>
        <dbReference type="SAM" id="Phobius"/>
    </source>
</evidence>
<evidence type="ECO:0000256" key="10">
    <source>
        <dbReference type="ARBA" id="ARBA00023157"/>
    </source>
</evidence>
<dbReference type="SUPFAM" id="SSF49785">
    <property type="entry name" value="Galactose-binding domain-like"/>
    <property type="match status" value="2"/>
</dbReference>
<dbReference type="AlphaFoldDB" id="A0A6J8DM33"/>
<dbReference type="FunFam" id="2.10.25.10:FF:000434">
    <property type="entry name" value="Predicted protein"/>
    <property type="match status" value="1"/>
</dbReference>
<dbReference type="Pfam" id="PF00008">
    <property type="entry name" value="EGF"/>
    <property type="match status" value="1"/>
</dbReference>
<feature type="domain" description="EGF-like" evidence="16">
    <location>
        <begin position="133"/>
        <end position="169"/>
    </location>
</feature>
<feature type="domain" description="P/Homo B" evidence="17">
    <location>
        <begin position="1"/>
        <end position="129"/>
    </location>
</feature>
<gene>
    <name evidence="18" type="ORF">MCOR_42011</name>
</gene>
<dbReference type="InterPro" id="IPR015500">
    <property type="entry name" value="Peptidase_S8_subtilisin-rel"/>
</dbReference>
<dbReference type="InterPro" id="IPR008979">
    <property type="entry name" value="Galactose-bd-like_sf"/>
</dbReference>
<evidence type="ECO:0000259" key="17">
    <source>
        <dbReference type="PROSITE" id="PS51829"/>
    </source>
</evidence>
<dbReference type="InterPro" id="IPR023827">
    <property type="entry name" value="Peptidase_S8_Asp-AS"/>
</dbReference>
<dbReference type="InterPro" id="IPR000209">
    <property type="entry name" value="Peptidase_S8/S53_dom"/>
</dbReference>
<evidence type="ECO:0000256" key="13">
    <source>
        <dbReference type="RuleBase" id="RU003355"/>
    </source>
</evidence>
<evidence type="ECO:0000256" key="14">
    <source>
        <dbReference type="SAM" id="MobiDB-lite"/>
    </source>
</evidence>
<dbReference type="InterPro" id="IPR036852">
    <property type="entry name" value="Peptidase_S8/S53_dom_sf"/>
</dbReference>
<keyword evidence="11" id="KW-0325">Glycoprotein</keyword>
<dbReference type="InterPro" id="IPR034182">
    <property type="entry name" value="Kexin/furin"/>
</dbReference>
<dbReference type="GO" id="GO:0005802">
    <property type="term" value="C:trans-Golgi network"/>
    <property type="evidence" value="ECO:0007669"/>
    <property type="project" value="TreeGrafter"/>
</dbReference>
<dbReference type="SUPFAM" id="SSF57196">
    <property type="entry name" value="EGF/Laminin"/>
    <property type="match status" value="1"/>
</dbReference>